<dbReference type="Proteomes" id="UP000184236">
    <property type="component" value="Unassembled WGS sequence"/>
</dbReference>
<dbReference type="OrthoDB" id="1253287at2"/>
<evidence type="ECO:0000313" key="2">
    <source>
        <dbReference type="Proteomes" id="UP000184236"/>
    </source>
</evidence>
<keyword evidence="2" id="KW-1185">Reference proteome</keyword>
<gene>
    <name evidence="1" type="ORF">SAMN05444408_108174</name>
</gene>
<sequence>MEKFEKFKIDKKLNKNDTFKLISKYPELILYKSEKIESTSRTAFIVQEDYYYEMFLERRKRLQFFTFDDYKCSAQYKNDTLSIWLNNYNGYFGNGVLIKVSEDQFLIRDIDPKTRKGEVKFINSSPVYQNLTLDKSKFKRNDSIYGFIKYKTKIDSSVTKFFQGYFRTKIK</sequence>
<dbReference type="RefSeq" id="WP_143149905.1">
    <property type="nucleotide sequence ID" value="NZ_FQVO01000008.1"/>
</dbReference>
<dbReference type="STRING" id="1302685.SAMN05444408_108174"/>
<proteinExistence type="predicted"/>
<name>A0A1M4YR53_9FLAO</name>
<dbReference type="EMBL" id="FQVO01000008">
    <property type="protein sequence ID" value="SHF08240.1"/>
    <property type="molecule type" value="Genomic_DNA"/>
</dbReference>
<dbReference type="AlphaFoldDB" id="A0A1M4YR53"/>
<organism evidence="1 2">
    <name type="scientific">Chryseobacterium takakiae</name>
    <dbReference type="NCBI Taxonomy" id="1302685"/>
    <lineage>
        <taxon>Bacteria</taxon>
        <taxon>Pseudomonadati</taxon>
        <taxon>Bacteroidota</taxon>
        <taxon>Flavobacteriia</taxon>
        <taxon>Flavobacteriales</taxon>
        <taxon>Weeksellaceae</taxon>
        <taxon>Chryseobacterium group</taxon>
        <taxon>Chryseobacterium</taxon>
    </lineage>
</organism>
<protein>
    <submittedName>
        <fullName evidence="1">Uncharacterized protein</fullName>
    </submittedName>
</protein>
<evidence type="ECO:0000313" key="1">
    <source>
        <dbReference type="EMBL" id="SHF08240.1"/>
    </source>
</evidence>
<reference evidence="2" key="1">
    <citation type="submission" date="2016-11" db="EMBL/GenBank/DDBJ databases">
        <authorList>
            <person name="Varghese N."/>
            <person name="Submissions S."/>
        </authorList>
    </citation>
    <scope>NUCLEOTIDE SEQUENCE [LARGE SCALE GENOMIC DNA]</scope>
    <source>
        <strain evidence="2">DSM 26898</strain>
    </source>
</reference>
<accession>A0A1M4YR53</accession>